<dbReference type="OrthoDB" id="7608935at2759"/>
<dbReference type="GO" id="GO:0008270">
    <property type="term" value="F:zinc ion binding"/>
    <property type="evidence" value="ECO:0007669"/>
    <property type="project" value="InterPro"/>
</dbReference>
<feature type="domain" description="CCHC-type" evidence="2">
    <location>
        <begin position="352"/>
        <end position="368"/>
    </location>
</feature>
<dbReference type="SMART" id="SM00343">
    <property type="entry name" value="ZnF_C2HC"/>
    <property type="match status" value="5"/>
</dbReference>
<organism evidence="3 4">
    <name type="scientific">Ophiocordyceps camponoti-floridani</name>
    <dbReference type="NCBI Taxonomy" id="2030778"/>
    <lineage>
        <taxon>Eukaryota</taxon>
        <taxon>Fungi</taxon>
        <taxon>Dikarya</taxon>
        <taxon>Ascomycota</taxon>
        <taxon>Pezizomycotina</taxon>
        <taxon>Sordariomycetes</taxon>
        <taxon>Hypocreomycetidae</taxon>
        <taxon>Hypocreales</taxon>
        <taxon>Ophiocordycipitaceae</taxon>
        <taxon>Ophiocordyceps</taxon>
    </lineage>
</organism>
<feature type="domain" description="CCHC-type" evidence="2">
    <location>
        <begin position="398"/>
        <end position="414"/>
    </location>
</feature>
<dbReference type="Proteomes" id="UP000562929">
    <property type="component" value="Unassembled WGS sequence"/>
</dbReference>
<feature type="compositionally biased region" description="Basic and acidic residues" evidence="1">
    <location>
        <begin position="556"/>
        <end position="568"/>
    </location>
</feature>
<evidence type="ECO:0000256" key="1">
    <source>
        <dbReference type="SAM" id="MobiDB-lite"/>
    </source>
</evidence>
<evidence type="ECO:0000313" key="3">
    <source>
        <dbReference type="EMBL" id="KAF4584118.1"/>
    </source>
</evidence>
<feature type="compositionally biased region" description="Basic residues" evidence="1">
    <location>
        <begin position="538"/>
        <end position="548"/>
    </location>
</feature>
<comment type="caution">
    <text evidence="3">The sequence shown here is derived from an EMBL/GenBank/DDBJ whole genome shotgun (WGS) entry which is preliminary data.</text>
</comment>
<name>A0A8H4Q3F4_9HYPO</name>
<feature type="region of interest" description="Disordered" evidence="1">
    <location>
        <begin position="1"/>
        <end position="148"/>
    </location>
</feature>
<evidence type="ECO:0000313" key="4">
    <source>
        <dbReference type="Proteomes" id="UP000562929"/>
    </source>
</evidence>
<dbReference type="GO" id="GO:0003676">
    <property type="term" value="F:nucleic acid binding"/>
    <property type="evidence" value="ECO:0007669"/>
    <property type="project" value="InterPro"/>
</dbReference>
<keyword evidence="4" id="KW-1185">Reference proteome</keyword>
<reference evidence="3 4" key="1">
    <citation type="journal article" date="2020" name="G3 (Bethesda)">
        <title>Genetic Underpinnings of Host Manipulation by Ophiocordyceps as Revealed by Comparative Transcriptomics.</title>
        <authorList>
            <person name="Will I."/>
            <person name="Das B."/>
            <person name="Trinh T."/>
            <person name="Brachmann A."/>
            <person name="Ohm R.A."/>
            <person name="de Bekker C."/>
        </authorList>
    </citation>
    <scope>NUCLEOTIDE SEQUENCE [LARGE SCALE GENOMIC DNA]</scope>
    <source>
        <strain evidence="3 4">EC05</strain>
    </source>
</reference>
<sequence>MSQQGKDPNDAIVIYSSDEEQPEQGTKRAHDNIEAALDMGNSPTIEDDASLSDATVKAEADDDCGMPSMPKKQRTETDKEAGLEGGSVEEADKPSPLRLWRPRRAMATSRDPDKLVRPDPDIEMPLAPGHDGGQPPASDEQQTETAEDDGLQGMSVLEAYQASASDHLLRPAPGILRPLHPRTLLVDSLELVLPGFDLDTNGPWQSRFVYWVRILCSFNSGVATSMTPHTALVAFENYVEYHTALSLYQKHKARQRAGGVVYEFGSNVASAMEMVATAWVVLKLTPDETAEKSSGATTARVASRPANDNALATPTRRHVLHAYAKMAKDRQKLTCLNCSREGHEVVGCTFETCKFCSGGNHWHYACPTRRRCSKCRQLGHLADHCEGEWAVSQTRGLKCAFCESDHHLEGNCPEPWLKLEAITRRMGRVMVIHTPIMCALCGARDHFWSDCPTREETANDDGQYMMEAQWAAARDAVAPLHYRANTDSKMDVDGGEMHPGPNRHVGAGGNQAGPRHATTTDAMPRVSFEFRPQEGRGGRHPTRGRGGWRRAFGGGRGRDDGDRRDAAL</sequence>
<dbReference type="InterPro" id="IPR001878">
    <property type="entry name" value="Znf_CCHC"/>
</dbReference>
<protein>
    <submittedName>
        <fullName evidence="3">Protein AIR2</fullName>
    </submittedName>
</protein>
<feature type="compositionally biased region" description="Basic and acidic residues" evidence="1">
    <location>
        <begin position="73"/>
        <end position="82"/>
    </location>
</feature>
<feature type="region of interest" description="Disordered" evidence="1">
    <location>
        <begin position="492"/>
        <end position="568"/>
    </location>
</feature>
<accession>A0A8H4Q3F4</accession>
<dbReference type="SUPFAM" id="SSF57756">
    <property type="entry name" value="Retrovirus zinc finger-like domains"/>
    <property type="match status" value="2"/>
</dbReference>
<feature type="domain" description="CCHC-type" evidence="2">
    <location>
        <begin position="371"/>
        <end position="387"/>
    </location>
</feature>
<proteinExistence type="predicted"/>
<feature type="domain" description="CCHC-type" evidence="2">
    <location>
        <begin position="437"/>
        <end position="453"/>
    </location>
</feature>
<dbReference type="InterPro" id="IPR036875">
    <property type="entry name" value="Znf_CCHC_sf"/>
</dbReference>
<evidence type="ECO:0000259" key="2">
    <source>
        <dbReference type="SMART" id="SM00343"/>
    </source>
</evidence>
<feature type="domain" description="CCHC-type" evidence="2">
    <location>
        <begin position="334"/>
        <end position="350"/>
    </location>
</feature>
<dbReference type="Gene3D" id="4.10.60.10">
    <property type="entry name" value="Zinc finger, CCHC-type"/>
    <property type="match status" value="1"/>
</dbReference>
<gene>
    <name evidence="3" type="ORF">GQ602_005491</name>
</gene>
<dbReference type="AlphaFoldDB" id="A0A8H4Q3F4"/>
<feature type="compositionally biased region" description="Basic and acidic residues" evidence="1">
    <location>
        <begin position="110"/>
        <end position="120"/>
    </location>
</feature>
<dbReference type="EMBL" id="JAACLJ010000006">
    <property type="protein sequence ID" value="KAF4584118.1"/>
    <property type="molecule type" value="Genomic_DNA"/>
</dbReference>